<protein>
    <submittedName>
        <fullName evidence="2">Uncharacterized protein</fullName>
    </submittedName>
</protein>
<evidence type="ECO:0000313" key="2">
    <source>
        <dbReference type="EMBL" id="KZP19949.1"/>
    </source>
</evidence>
<dbReference type="STRING" id="436010.A0A166ILG1"/>
<sequence length="311" mass="35666">MSRALTGPCEVEYSLTSFLASIPSMRASLRLSLLYETWQREVESRAMRRLPSEMRREMHTEKRWCKRSMCSYLQLMPGAEGPLKAHELEGDAGVGGCQCVHPHSRHSSWEADAIDSTCRTSVLRSDAQNADKYYRLKYDAALRSPARKEDVEAQKSFKFVDENFAPMYFIRTYPSDTRQAASRDENDPAEVTSQKRRKAEPSVVALCGDGALYDAHQWKEAYAVRGVWDDFESNAIPGGGVRYRHIILEFFEPSRRVSAPERSTLRRMDVQIFLAWHPFPRRLFPLARLSIALCLRHLGIPLYLRVISGEK</sequence>
<reference evidence="2 3" key="1">
    <citation type="journal article" date="2016" name="Mol. Biol. Evol.">
        <title>Comparative Genomics of Early-Diverging Mushroom-Forming Fungi Provides Insights into the Origins of Lignocellulose Decay Capabilities.</title>
        <authorList>
            <person name="Nagy L.G."/>
            <person name="Riley R."/>
            <person name="Tritt A."/>
            <person name="Adam C."/>
            <person name="Daum C."/>
            <person name="Floudas D."/>
            <person name="Sun H."/>
            <person name="Yadav J.S."/>
            <person name="Pangilinan J."/>
            <person name="Larsson K.H."/>
            <person name="Matsuura K."/>
            <person name="Barry K."/>
            <person name="Labutti K."/>
            <person name="Kuo R."/>
            <person name="Ohm R.A."/>
            <person name="Bhattacharya S.S."/>
            <person name="Shirouzu T."/>
            <person name="Yoshinaga Y."/>
            <person name="Martin F.M."/>
            <person name="Grigoriev I.V."/>
            <person name="Hibbett D.S."/>
        </authorList>
    </citation>
    <scope>NUCLEOTIDE SEQUENCE [LARGE SCALE GENOMIC DNA]</scope>
    <source>
        <strain evidence="2 3">CBS 109695</strain>
    </source>
</reference>
<keyword evidence="3" id="KW-1185">Reference proteome</keyword>
<evidence type="ECO:0000313" key="3">
    <source>
        <dbReference type="Proteomes" id="UP000076532"/>
    </source>
</evidence>
<dbReference type="EMBL" id="KV417559">
    <property type="protein sequence ID" value="KZP19949.1"/>
    <property type="molecule type" value="Genomic_DNA"/>
</dbReference>
<accession>A0A166ILG1</accession>
<dbReference type="OrthoDB" id="2019015at2759"/>
<name>A0A166ILG1_9AGAM</name>
<evidence type="ECO:0000256" key="1">
    <source>
        <dbReference type="SAM" id="MobiDB-lite"/>
    </source>
</evidence>
<proteinExistence type="predicted"/>
<feature type="region of interest" description="Disordered" evidence="1">
    <location>
        <begin position="176"/>
        <end position="197"/>
    </location>
</feature>
<dbReference type="Proteomes" id="UP000076532">
    <property type="component" value="Unassembled WGS sequence"/>
</dbReference>
<organism evidence="2 3">
    <name type="scientific">Athelia psychrophila</name>
    <dbReference type="NCBI Taxonomy" id="1759441"/>
    <lineage>
        <taxon>Eukaryota</taxon>
        <taxon>Fungi</taxon>
        <taxon>Dikarya</taxon>
        <taxon>Basidiomycota</taxon>
        <taxon>Agaricomycotina</taxon>
        <taxon>Agaricomycetes</taxon>
        <taxon>Agaricomycetidae</taxon>
        <taxon>Atheliales</taxon>
        <taxon>Atheliaceae</taxon>
        <taxon>Athelia</taxon>
    </lineage>
</organism>
<gene>
    <name evidence="2" type="ORF">FIBSPDRAFT_892339</name>
</gene>
<dbReference type="AlphaFoldDB" id="A0A166ILG1"/>